<dbReference type="Proteomes" id="UP001196413">
    <property type="component" value="Unassembled WGS sequence"/>
</dbReference>
<evidence type="ECO:0000256" key="1">
    <source>
        <dbReference type="SAM" id="MobiDB-lite"/>
    </source>
</evidence>
<organism evidence="2 3">
    <name type="scientific">Parelaphostrongylus tenuis</name>
    <name type="common">Meningeal worm</name>
    <dbReference type="NCBI Taxonomy" id="148309"/>
    <lineage>
        <taxon>Eukaryota</taxon>
        <taxon>Metazoa</taxon>
        <taxon>Ecdysozoa</taxon>
        <taxon>Nematoda</taxon>
        <taxon>Chromadorea</taxon>
        <taxon>Rhabditida</taxon>
        <taxon>Rhabditina</taxon>
        <taxon>Rhabditomorpha</taxon>
        <taxon>Strongyloidea</taxon>
        <taxon>Metastrongylidae</taxon>
        <taxon>Parelaphostrongylus</taxon>
    </lineage>
</organism>
<proteinExistence type="predicted"/>
<accession>A0AAD5RCZ8</accession>
<dbReference type="AlphaFoldDB" id="A0AAD5RCZ8"/>
<gene>
    <name evidence="2" type="ORF">KIN20_036211</name>
</gene>
<dbReference type="EMBL" id="JAHQIW010007340">
    <property type="protein sequence ID" value="KAJ1373721.1"/>
    <property type="molecule type" value="Genomic_DNA"/>
</dbReference>
<evidence type="ECO:0000313" key="2">
    <source>
        <dbReference type="EMBL" id="KAJ1373721.1"/>
    </source>
</evidence>
<name>A0AAD5RCZ8_PARTN</name>
<protein>
    <submittedName>
        <fullName evidence="2">Uncharacterized protein</fullName>
    </submittedName>
</protein>
<comment type="caution">
    <text evidence="2">The sequence shown here is derived from an EMBL/GenBank/DDBJ whole genome shotgun (WGS) entry which is preliminary data.</text>
</comment>
<evidence type="ECO:0000313" key="3">
    <source>
        <dbReference type="Proteomes" id="UP001196413"/>
    </source>
</evidence>
<feature type="region of interest" description="Disordered" evidence="1">
    <location>
        <begin position="123"/>
        <end position="142"/>
    </location>
</feature>
<keyword evidence="3" id="KW-1185">Reference proteome</keyword>
<sequence length="142" mass="15640">MGQRLAPSLAIAFMSKVEAPVMALRSLLYCLVSTEFVSLAMLTFAAFTSRRIAIVNHLAIEGQRSAIPIYTRLRSRSSKDHYAPGKLPDDARPLQRDWSSLYEGKAESASSVTTVYSARLVSTGEVQDHQHPTSATDIRLKS</sequence>
<reference evidence="2" key="1">
    <citation type="submission" date="2021-06" db="EMBL/GenBank/DDBJ databases">
        <title>Parelaphostrongylus tenuis whole genome reference sequence.</title>
        <authorList>
            <person name="Garwood T.J."/>
            <person name="Larsen P.A."/>
            <person name="Fountain-Jones N.M."/>
            <person name="Garbe J.R."/>
            <person name="Macchietto M.G."/>
            <person name="Kania S.A."/>
            <person name="Gerhold R.W."/>
            <person name="Richards J.E."/>
            <person name="Wolf T.M."/>
        </authorList>
    </citation>
    <scope>NUCLEOTIDE SEQUENCE</scope>
    <source>
        <strain evidence="2">MNPRO001-30</strain>
        <tissue evidence="2">Meninges</tissue>
    </source>
</reference>